<dbReference type="VEuPathDB" id="GiardiaDB:QR46_3231"/>
<reference evidence="2 3" key="2">
    <citation type="journal article" date="2013" name="Genome Biol. Evol.">
        <title>Genome sequencing of Giardia lamblia genotypes A2 and B isolates (DH and GS) and comparative analysis with the genomes of genotypes A1 and E (WB and Pig).</title>
        <authorList>
            <person name="Adam R.D."/>
            <person name="Dahlstrom E.W."/>
            <person name="Martens C.A."/>
            <person name="Bruno D.P."/>
            <person name="Barbian K.D."/>
            <person name="Ricklefs S.M."/>
            <person name="Hernandez M.M."/>
            <person name="Narla N.P."/>
            <person name="Patel R.B."/>
            <person name="Porcella S.F."/>
            <person name="Nash T.E."/>
        </authorList>
    </citation>
    <scope>NUCLEOTIDE SEQUENCE [LARGE SCALE GENOMIC DNA]</scope>
    <source>
        <strain evidence="2 3">DH</strain>
    </source>
</reference>
<feature type="region of interest" description="Disordered" evidence="1">
    <location>
        <begin position="1297"/>
        <end position="1338"/>
    </location>
</feature>
<feature type="compositionally biased region" description="Polar residues" evidence="1">
    <location>
        <begin position="1329"/>
        <end position="1338"/>
    </location>
</feature>
<dbReference type="VEuPathDB" id="GiardiaDB:DHA2_153254"/>
<dbReference type="VEuPathDB" id="GiardiaDB:GL50803_0015109"/>
<comment type="caution">
    <text evidence="2">The sequence shown here is derived from an EMBL/GenBank/DDBJ whole genome shotgun (WGS) entry which is preliminary data.</text>
</comment>
<feature type="region of interest" description="Disordered" evidence="1">
    <location>
        <begin position="1358"/>
        <end position="1378"/>
    </location>
</feature>
<evidence type="ECO:0000313" key="3">
    <source>
        <dbReference type="Proteomes" id="UP000018320"/>
    </source>
</evidence>
<accession>V6TEN0</accession>
<evidence type="ECO:0000256" key="1">
    <source>
        <dbReference type="SAM" id="MobiDB-lite"/>
    </source>
</evidence>
<gene>
    <name evidence="2" type="ORF">DHA2_153254</name>
</gene>
<feature type="region of interest" description="Disordered" evidence="1">
    <location>
        <begin position="646"/>
        <end position="673"/>
    </location>
</feature>
<dbReference type="VEuPathDB" id="GiardiaDB:GL50581_1481"/>
<dbReference type="Proteomes" id="UP000018320">
    <property type="component" value="Unassembled WGS sequence"/>
</dbReference>
<feature type="region of interest" description="Disordered" evidence="1">
    <location>
        <begin position="1246"/>
        <end position="1277"/>
    </location>
</feature>
<sequence>MGSISGMENEKPGRCRFYPLTSIVWDTDTGISATTPVDDTTYPELLFSCTGRHLVMGPANGRDFLSVSLDNLALEENISIKARGERVLSFEGRTEAGITGILAVPNGHVLCWEEDHALRDYHLAFESDNKAVLLAELATNVQQLYALPHPILLTLDPPGDDTVCKPQEMLCLGTYITDMCLTAIILIDNAQLALCKIAALDDCIKHGTAPTLTSCVTSSRRLVFGVFQSPETLLIVEADDLSTPQIYDVSQVFDDNLLDEGTSYADPKEVVLLGLFDGKFAILASYTSDYDTVVAIYNIFDKKLEFSTVVKQYVVGCTVTPYCPGPYDFFFNMLFLNMSDIVSLDFFYFSYAARDNYNAILERLDSYMSKEGHSTNHFINVLVKSCEEFFQSLKVSGDYAHTFIPLLSGSELFGMVPSARFSRVPCLPEVDQSIFFSPQNIVLSTPVISSASAIADNPFIPGINHKEDLIKQKIITTGDTIDWSYSTNACEIKDKIKELVTNSCTEYNLSVTLSELPPFHLDSPNCGYDKIYANLVFAHLGGTNQMTVYVETVSRVYISDFLPLYILQFDIRNSQDGSSCISSLKVPQNEETTALETATLLDDTFPTDYPTDMLGLAISDEPSLIEVSEKKPSNAHEQPPICASIEAHSSPKTGSAEPAPLHQGESKFSPSGSLKNDLNYLEAELDKQINKKIDEAKEKYAQALSSLITAYAVKGELTLFLDSILPDYFATSPSYLSVMKQLNQLRGVHIMLESRTVDGCSLSTNFLKNFYAMKSQNAFPSLTPMFGADSLTFSTAIIKDINGLLCYRLSSPLLPSHASSEETTIGIHHFCDVMDTVLSAYEHQLDVFQLGYRLYWNMDESLRLLNSKEPCTEHFNNAASSLPTSTIQPDSTLFGTSSSGVRTSRPKANTIDSLDLSNYEDASLEELTLTQNRVSNSGSSSLFNSMNYKSSYTGIAQSYSLDNANLPLRLTRPLETTYENGNQMKIANKFKASSLDEVFRKLGSGITMRMSVKQQSLPHVQDNYSLPPCTSFILSEFVEDVDRMENASAGSASSRKKLPSKRSSVFQHFPSIKPTFKTSDGKQYSNVLTVAFKPSIYDNNNTLSTATSTICCEYPDGSYLRGLVQSLAPPPFFEEVSPKITKSTLCITDLYASHSFETIVEQSKQLSGGNVVTHKDAMHQRIESTSQTLFGAENNLSKPQTSFSFGAPVQKHTSQPQVVNESTQQKSAWPEAKPFTFVAPMKPEAQSEKPLFSFGPKLEPSNSVQAEKPPDNKLEPAQNRDAADMTLPVPHLVPLSVSTDTTHEEQKTSIPDSKPASEARENIKDESTSETASGSKALSSGFNFNVLKPIIAQDAGNKSKSCESSFQPTAPTRTAGSTSSLSEIFNNFTKTIKTEPNGNNVLQPSSSQPAANSFAFSVPKDPPESNVVSTVTTFGTGFGTSTNFGFDTVTINPTPNVGAQMTTPVTTFQNSFSFQGVFGQGSQQTAPTAKMFNPPSSGTTTNSVFGNVGFTGTSNPFGSGTAPISFNFGGVANK</sequence>
<dbReference type="EMBL" id="AHGT01000086">
    <property type="protein sequence ID" value="ESU35365.1"/>
    <property type="molecule type" value="Genomic_DNA"/>
</dbReference>
<feature type="compositionally biased region" description="Basic and acidic residues" evidence="1">
    <location>
        <begin position="1315"/>
        <end position="1327"/>
    </location>
</feature>
<proteinExistence type="predicted"/>
<name>V6TEN0_GIAIN</name>
<protein>
    <submittedName>
        <fullName evidence="2">Uncharacterized protein</fullName>
    </submittedName>
</protein>
<feature type="compositionally biased region" description="Polar residues" evidence="1">
    <location>
        <begin position="1211"/>
        <end position="1227"/>
    </location>
</feature>
<reference evidence="3" key="1">
    <citation type="submission" date="2012-02" db="EMBL/GenBank/DDBJ databases">
        <title>Genome sequencing of Giardia lamblia Genotypes A2 and B isolates (DH and GS) and comparative analysis with the genomes of Genotypes A1 and E (WB and Pig).</title>
        <authorList>
            <person name="Adam R."/>
            <person name="Dahlstrom E."/>
            <person name="Martens C."/>
            <person name="Bruno D."/>
            <person name="Barbian K."/>
            <person name="Porcella S.F."/>
            <person name="Nash T."/>
        </authorList>
    </citation>
    <scope>NUCLEOTIDE SEQUENCE</scope>
    <source>
        <strain evidence="3">DH</strain>
    </source>
</reference>
<evidence type="ECO:0000313" key="2">
    <source>
        <dbReference type="EMBL" id="ESU35365.1"/>
    </source>
</evidence>
<feature type="region of interest" description="Disordered" evidence="1">
    <location>
        <begin position="1205"/>
        <end position="1231"/>
    </location>
</feature>
<organism evidence="2 3">
    <name type="scientific">Giardia intestinalis</name>
    <name type="common">Giardia lamblia</name>
    <dbReference type="NCBI Taxonomy" id="5741"/>
    <lineage>
        <taxon>Eukaryota</taxon>
        <taxon>Metamonada</taxon>
        <taxon>Diplomonadida</taxon>
        <taxon>Hexamitidae</taxon>
        <taxon>Giardiinae</taxon>
        <taxon>Giardia</taxon>
    </lineage>
</organism>